<evidence type="ECO:0000256" key="2">
    <source>
        <dbReference type="SAM" id="Phobius"/>
    </source>
</evidence>
<keyword evidence="2" id="KW-1133">Transmembrane helix</keyword>
<keyword evidence="2" id="KW-0812">Transmembrane</keyword>
<dbReference type="KEGG" id="pfla:Pflav_013960"/>
<feature type="region of interest" description="Disordered" evidence="1">
    <location>
        <begin position="34"/>
        <end position="88"/>
    </location>
</feature>
<organism evidence="3 4">
    <name type="scientific">Phytohabitans flavus</name>
    <dbReference type="NCBI Taxonomy" id="1076124"/>
    <lineage>
        <taxon>Bacteria</taxon>
        <taxon>Bacillati</taxon>
        <taxon>Actinomycetota</taxon>
        <taxon>Actinomycetes</taxon>
        <taxon>Micromonosporales</taxon>
        <taxon>Micromonosporaceae</taxon>
    </lineage>
</organism>
<keyword evidence="4" id="KW-1185">Reference proteome</keyword>
<evidence type="ECO:0000256" key="1">
    <source>
        <dbReference type="SAM" id="MobiDB-lite"/>
    </source>
</evidence>
<name>A0A6F8XME8_9ACTN</name>
<proteinExistence type="predicted"/>
<accession>A0A6F8XME8</accession>
<dbReference type="AlphaFoldDB" id="A0A6F8XME8"/>
<gene>
    <name evidence="3" type="ORF">Pflav_013960</name>
</gene>
<keyword evidence="2" id="KW-0472">Membrane</keyword>
<protein>
    <submittedName>
        <fullName evidence="3">Uncharacterized protein</fullName>
    </submittedName>
</protein>
<sequence length="135" mass="13839">MIGRVVPDAPLVEAAAICLAALLFAAAAALLLGGRRTGPKTPGPPVDSPTQELPAVRYGDQERPAAPPPRAAPPGPPAQVSVREPAQPAAQERVALVGQLQAGGLAVAVSLNGVRGDALAAPFGWRGRGRRRRWP</sequence>
<dbReference type="EMBL" id="AP022870">
    <property type="protein sequence ID" value="BCB74986.1"/>
    <property type="molecule type" value="Genomic_DNA"/>
</dbReference>
<evidence type="ECO:0000313" key="4">
    <source>
        <dbReference type="Proteomes" id="UP000502508"/>
    </source>
</evidence>
<evidence type="ECO:0000313" key="3">
    <source>
        <dbReference type="EMBL" id="BCB74986.1"/>
    </source>
</evidence>
<dbReference type="Proteomes" id="UP000502508">
    <property type="component" value="Chromosome"/>
</dbReference>
<feature type="transmembrane region" description="Helical" evidence="2">
    <location>
        <begin position="12"/>
        <end position="32"/>
    </location>
</feature>
<reference evidence="3 4" key="1">
    <citation type="submission" date="2020-03" db="EMBL/GenBank/DDBJ databases">
        <title>Whole genome shotgun sequence of Phytohabitans flavus NBRC 107702.</title>
        <authorList>
            <person name="Komaki H."/>
            <person name="Tamura T."/>
        </authorList>
    </citation>
    <scope>NUCLEOTIDE SEQUENCE [LARGE SCALE GENOMIC DNA]</scope>
    <source>
        <strain evidence="3 4">NBRC 107702</strain>
    </source>
</reference>
<dbReference type="RefSeq" id="WP_173034548.1">
    <property type="nucleotide sequence ID" value="NZ_AP022870.1"/>
</dbReference>
<feature type="compositionally biased region" description="Pro residues" evidence="1">
    <location>
        <begin position="65"/>
        <end position="77"/>
    </location>
</feature>
<reference evidence="3 4" key="2">
    <citation type="submission" date="2020-03" db="EMBL/GenBank/DDBJ databases">
        <authorList>
            <person name="Ichikawa N."/>
            <person name="Kimura A."/>
            <person name="Kitahashi Y."/>
            <person name="Uohara A."/>
        </authorList>
    </citation>
    <scope>NUCLEOTIDE SEQUENCE [LARGE SCALE GENOMIC DNA]</scope>
    <source>
        <strain evidence="3 4">NBRC 107702</strain>
    </source>
</reference>